<dbReference type="SUPFAM" id="SSF53639">
    <property type="entry name" value="AraD/HMP-PK domain-like"/>
    <property type="match status" value="1"/>
</dbReference>
<proteinExistence type="predicted"/>
<reference evidence="2 3" key="1">
    <citation type="submission" date="2024-03" db="EMBL/GenBank/DDBJ databases">
        <title>Aureococcus anophagefferens CCMP1851 and Kratosvirus quantuckense: Draft genome of a second virus-susceptible host strain in the model system.</title>
        <authorList>
            <person name="Chase E."/>
            <person name="Truchon A.R."/>
            <person name="Schepens W."/>
            <person name="Wilhelm S.W."/>
        </authorList>
    </citation>
    <scope>NUCLEOTIDE SEQUENCE [LARGE SCALE GENOMIC DNA]</scope>
    <source>
        <strain evidence="2 3">CCMP1851</strain>
    </source>
</reference>
<dbReference type="Pfam" id="PF00596">
    <property type="entry name" value="Aldolase_II"/>
    <property type="match status" value="1"/>
</dbReference>
<dbReference type="PANTHER" id="PTHR10672:SF21">
    <property type="entry name" value="CLASS II ALDOLASE_ADDUCIN N-TERMINAL DOMAIN-CONTAINING PROTEIN"/>
    <property type="match status" value="1"/>
</dbReference>
<keyword evidence="3" id="KW-1185">Reference proteome</keyword>
<feature type="domain" description="Class II aldolase/adducin N-terminal" evidence="1">
    <location>
        <begin position="60"/>
        <end position="173"/>
    </location>
</feature>
<comment type="caution">
    <text evidence="2">The sequence shown here is derived from an EMBL/GenBank/DDBJ whole genome shotgun (WGS) entry which is preliminary data.</text>
</comment>
<organism evidence="2 3">
    <name type="scientific">Aureococcus anophagefferens</name>
    <name type="common">Harmful bloom alga</name>
    <dbReference type="NCBI Taxonomy" id="44056"/>
    <lineage>
        <taxon>Eukaryota</taxon>
        <taxon>Sar</taxon>
        <taxon>Stramenopiles</taxon>
        <taxon>Ochrophyta</taxon>
        <taxon>Pelagophyceae</taxon>
        <taxon>Pelagomonadales</taxon>
        <taxon>Pelagomonadaceae</taxon>
        <taxon>Aureococcus</taxon>
    </lineage>
</organism>
<dbReference type="PANTHER" id="PTHR10672">
    <property type="entry name" value="ADDUCIN"/>
    <property type="match status" value="1"/>
</dbReference>
<dbReference type="Gene3D" id="3.40.225.10">
    <property type="entry name" value="Class II aldolase/adducin N-terminal domain"/>
    <property type="match status" value="1"/>
</dbReference>
<gene>
    <name evidence="2" type="ORF">SO694_00078142</name>
</gene>
<dbReference type="SMART" id="SM01007">
    <property type="entry name" value="Aldolase_II"/>
    <property type="match status" value="1"/>
</dbReference>
<dbReference type="InterPro" id="IPR036409">
    <property type="entry name" value="Aldolase_II/adducin_N_sf"/>
</dbReference>
<dbReference type="InterPro" id="IPR001303">
    <property type="entry name" value="Aldolase_II/adducin_N"/>
</dbReference>
<accession>A0ABR1FH47</accession>
<dbReference type="EMBL" id="JBBJCI010000426">
    <property type="protein sequence ID" value="KAK7230683.1"/>
    <property type="molecule type" value="Genomic_DNA"/>
</dbReference>
<evidence type="ECO:0000313" key="3">
    <source>
        <dbReference type="Proteomes" id="UP001363151"/>
    </source>
</evidence>
<name>A0ABR1FH47_AURAN</name>
<evidence type="ECO:0000313" key="2">
    <source>
        <dbReference type="EMBL" id="KAK7230683.1"/>
    </source>
</evidence>
<sequence>MAANVAYGAPAKKAKVDGKVSPQTEEAPKTVSVVGPYGLLTSKTRGHLGCDAAKLREARIDMAACYRIMDELGLNEGIDNHLTVMPKASALCCLEDMEIKMIHQNSCRFLDEVAYDTVHEGPARQGEGDRLAEVMGSKRVLMHQSHGPITCGDSVAEAFDEIYYLERACEVQLLAMNTGSRR</sequence>
<evidence type="ECO:0000259" key="1">
    <source>
        <dbReference type="SMART" id="SM01007"/>
    </source>
</evidence>
<dbReference type="InterPro" id="IPR051017">
    <property type="entry name" value="Aldolase-II_Adducin_sf"/>
</dbReference>
<dbReference type="Proteomes" id="UP001363151">
    <property type="component" value="Unassembled WGS sequence"/>
</dbReference>
<protein>
    <submittedName>
        <fullName evidence="2">Actin binding protein</fullName>
    </submittedName>
</protein>